<keyword evidence="3" id="KW-0687">Ribonucleoprotein</keyword>
<dbReference type="EMBL" id="BT080682">
    <property type="protein sequence ID" value="ACO15106.1"/>
    <property type="molecule type" value="mRNA"/>
</dbReference>
<dbReference type="GO" id="GO:1990904">
    <property type="term" value="C:ribonucleoprotein complex"/>
    <property type="evidence" value="ECO:0007669"/>
    <property type="project" value="UniProtKB-KW"/>
</dbReference>
<name>C1C1F3_CALCM</name>
<gene>
    <name evidence="4" type="primary">RM33</name>
</gene>
<comment type="similarity">
    <text evidence="1">Belongs to the bacterial ribosomal protein bL33 family.</text>
</comment>
<evidence type="ECO:0000313" key="4">
    <source>
        <dbReference type="EMBL" id="ACO15106.1"/>
    </source>
</evidence>
<evidence type="ECO:0000256" key="1">
    <source>
        <dbReference type="ARBA" id="ARBA00007596"/>
    </source>
</evidence>
<keyword evidence="2 4" id="KW-0689">Ribosomal protein</keyword>
<dbReference type="GO" id="GO:0005840">
    <property type="term" value="C:ribosome"/>
    <property type="evidence" value="ECO:0007669"/>
    <property type="project" value="UniProtKB-KW"/>
</dbReference>
<proteinExistence type="evidence at transcript level"/>
<organism evidence="4">
    <name type="scientific">Caligus clemensi</name>
    <name type="common">Sea louse</name>
    <dbReference type="NCBI Taxonomy" id="344056"/>
    <lineage>
        <taxon>Eukaryota</taxon>
        <taxon>Metazoa</taxon>
        <taxon>Ecdysozoa</taxon>
        <taxon>Arthropoda</taxon>
        <taxon>Crustacea</taxon>
        <taxon>Multicrustacea</taxon>
        <taxon>Hexanauplia</taxon>
        <taxon>Copepoda</taxon>
        <taxon>Siphonostomatoida</taxon>
        <taxon>Caligidae</taxon>
        <taxon>Caligus</taxon>
    </lineage>
</organism>
<accession>C1C1F3</accession>
<dbReference type="AlphaFoldDB" id="C1C1F3"/>
<sequence length="119" mass="13953">MVNLTAHLRFSLSLSRLSSNSKKAEAKTILAECRSTLSGHKELRMRPRLSEEKIEFISWDPWVQRLALYKEHKKVKSVRDDKHSREVEIVALINAEKDKKLDTDDALHRPFYHTKVEQN</sequence>
<protein>
    <submittedName>
        <fullName evidence="4">Mitochondrial 39S ribosomal protein L33</fullName>
    </submittedName>
</protein>
<reference evidence="4" key="1">
    <citation type="submission" date="2016-12" db="EMBL/GenBank/DDBJ databases">
        <title>Caligus clemensi ESTs and full-length cDNAs.</title>
        <authorList>
            <person name="Yasuike M."/>
            <person name="von Schalburg K."/>
            <person name="Cooper G."/>
            <person name="Leong J."/>
            <person name="Jones S.R.M."/>
            <person name="Koop B.F."/>
        </authorList>
    </citation>
    <scope>NUCLEOTIDE SEQUENCE</scope>
    <source>
        <tissue evidence="4">Whole</tissue>
    </source>
</reference>
<evidence type="ECO:0000256" key="2">
    <source>
        <dbReference type="ARBA" id="ARBA00022980"/>
    </source>
</evidence>
<evidence type="ECO:0000256" key="3">
    <source>
        <dbReference type="ARBA" id="ARBA00023274"/>
    </source>
</evidence>
<dbReference type="Gene3D" id="2.20.28.120">
    <property type="entry name" value="Ribosomal protein L33"/>
    <property type="match status" value="1"/>
</dbReference>
<dbReference type="InterPro" id="IPR038584">
    <property type="entry name" value="Ribosomal_bL33_sf"/>
</dbReference>